<gene>
    <name evidence="1" type="ordered locus">TUZN_0247</name>
</gene>
<evidence type="ECO:0000313" key="1">
    <source>
        <dbReference type="EMBL" id="AEA11745.1"/>
    </source>
</evidence>
<sequence>MELQEAVDLLEAKINSPTFVKAVGRTAAEAIKTLLEAYRCNVVLTTEEVLRVLNDYYIFESRMRRLIELYEELSGGALAALARIALGEDADLPDVDYKLLLRELDAYRSELFKLAEMVKEAERRCPKAYSSTSSKA</sequence>
<dbReference type="KEGG" id="tuz:TUZN_0247"/>
<keyword evidence="2" id="KW-1185">Reference proteome</keyword>
<dbReference type="GeneID" id="10359794"/>
<dbReference type="OrthoDB" id="27446at2157"/>
<dbReference type="AlphaFoldDB" id="F2L204"/>
<dbReference type="EMBL" id="CP002590">
    <property type="protein sequence ID" value="AEA11745.1"/>
    <property type="molecule type" value="Genomic_DNA"/>
</dbReference>
<reference evidence="1 2" key="1">
    <citation type="journal article" date="2011" name="J. Bacteriol.">
        <title>Complete genome sequence of the thermoacidophilic crenarchaeon Thermoproteus uzoniensis 768-20.</title>
        <authorList>
            <person name="Mardanov A.V."/>
            <person name="Gumerov V.M."/>
            <person name="Beletsky A.V."/>
            <person name="Prokofeva M.I."/>
            <person name="Bonch-Osmolovskaya E.A."/>
            <person name="Ravin N.V."/>
            <person name="Skryabin K.G."/>
        </authorList>
    </citation>
    <scope>NUCLEOTIDE SEQUENCE [LARGE SCALE GENOMIC DNA]</scope>
    <source>
        <strain evidence="1 2">768-20</strain>
    </source>
</reference>
<name>F2L204_THEU7</name>
<evidence type="ECO:0000313" key="2">
    <source>
        <dbReference type="Proteomes" id="UP000008138"/>
    </source>
</evidence>
<reference key="2">
    <citation type="submission" date="2011-03" db="EMBL/GenBank/DDBJ databases">
        <title>Complete genome sequence of the thermoacidophilic crenarchaeon Thermoproteus uzoniensis 768-20.</title>
        <authorList>
            <person name="Mardanov A.V."/>
            <person name="Gumerov V.M."/>
            <person name="Beletsky A.V."/>
            <person name="Prokofeva M.I."/>
            <person name="Bonch-Osmolovskaya E.A."/>
            <person name="Ravin N.V."/>
            <person name="Skryabin K.G."/>
        </authorList>
    </citation>
    <scope>NUCLEOTIDE SEQUENCE</scope>
    <source>
        <strain>768-20</strain>
    </source>
</reference>
<dbReference type="RefSeq" id="WP_013679081.1">
    <property type="nucleotide sequence ID" value="NC_015315.1"/>
</dbReference>
<dbReference type="STRING" id="999630.TUZN_0247"/>
<proteinExistence type="predicted"/>
<accession>F2L204</accession>
<protein>
    <submittedName>
        <fullName evidence="1">Uncharacterized protein</fullName>
    </submittedName>
</protein>
<dbReference type="HOGENOM" id="CLU_1870855_0_0_2"/>
<dbReference type="Proteomes" id="UP000008138">
    <property type="component" value="Chromosome"/>
</dbReference>
<dbReference type="eggNOG" id="arCOG05703">
    <property type="taxonomic scope" value="Archaea"/>
</dbReference>
<organism evidence="1 2">
    <name type="scientific">Thermoproteus uzoniensis (strain 768-20)</name>
    <dbReference type="NCBI Taxonomy" id="999630"/>
    <lineage>
        <taxon>Archaea</taxon>
        <taxon>Thermoproteota</taxon>
        <taxon>Thermoprotei</taxon>
        <taxon>Thermoproteales</taxon>
        <taxon>Thermoproteaceae</taxon>
        <taxon>Thermoproteus</taxon>
    </lineage>
</organism>